<dbReference type="VEuPathDB" id="FungiDB:SPAR_O00010"/>
<dbReference type="AlphaFoldDB" id="A0A8B8UT57"/>
<evidence type="ECO:0000313" key="2">
    <source>
        <dbReference type="RefSeq" id="XP_033766886.1"/>
    </source>
</evidence>
<name>A0A8B8UT57_SACPA</name>
<reference evidence="2 3" key="2">
    <citation type="submission" date="2020-01" db="EMBL/GenBank/DDBJ databases">
        <title>Population-level Yeast Reference Genomes.</title>
        <authorList>
            <person name="Yue J.-X."/>
        </authorList>
    </citation>
    <scope>NUCLEOTIDE SEQUENCE</scope>
    <source>
        <strain evidence="2 3">CBS432</strain>
    </source>
</reference>
<dbReference type="VEuPathDB" id="FungiDB:SPAR_I00010"/>
<reference evidence="2 3" key="1">
    <citation type="journal article" date="2017" name="Nat. Genet.">
        <title>Contrasting evolutionary genome dynamics between domesticated and wild yeasts.</title>
        <authorList>
            <person name="Yue J.X."/>
            <person name="Li J."/>
            <person name="Aigrain L."/>
            <person name="Hallin J."/>
            <person name="Persson K."/>
            <person name="Oliver K."/>
            <person name="Bergstrom A."/>
            <person name="Coupland P."/>
            <person name="Warringer J."/>
            <person name="Lagomarsino M.C."/>
            <person name="Fischer G."/>
            <person name="Durbin R."/>
            <person name="Liti G."/>
        </authorList>
    </citation>
    <scope>NUCLEOTIDE SEQUENCE</scope>
    <source>
        <strain evidence="2 3">CBS432</strain>
    </source>
</reference>
<gene>
    <name evidence="2" type="ORF">SPAR_I00010</name>
    <name evidence="3" type="ORF">SPAR_O00010</name>
</gene>
<dbReference type="OrthoDB" id="4071766at2759"/>
<feature type="chain" id="PRO_5044667393" description="Secreted protein" evidence="1">
    <location>
        <begin position="21"/>
        <end position="216"/>
    </location>
</feature>
<evidence type="ECO:0000256" key="1">
    <source>
        <dbReference type="SAM" id="SignalP"/>
    </source>
</evidence>
<evidence type="ECO:0000313" key="3">
    <source>
        <dbReference type="RefSeq" id="XP_033769005.1"/>
    </source>
</evidence>
<keyword evidence="1" id="KW-0732">Signal</keyword>
<dbReference type="KEGG" id="spao:SPAR_O00010"/>
<dbReference type="RefSeq" id="XP_033766886.1">
    <property type="nucleotide sequence ID" value="XM_033910995.1"/>
</dbReference>
<dbReference type="RefSeq" id="XP_033769005.1">
    <property type="nucleotide sequence ID" value="XM_033913114.1"/>
</dbReference>
<protein>
    <recommendedName>
        <fullName evidence="4">Secreted protein</fullName>
    </recommendedName>
</protein>
<proteinExistence type="predicted"/>
<dbReference type="KEGG" id="spao:SPAR_I00010"/>
<organism evidence="2">
    <name type="scientific">Saccharomyces paradoxus</name>
    <name type="common">Yeast</name>
    <name type="synonym">Saccharomyces douglasii</name>
    <dbReference type="NCBI Taxonomy" id="27291"/>
    <lineage>
        <taxon>Eukaryota</taxon>
        <taxon>Fungi</taxon>
        <taxon>Dikarya</taxon>
        <taxon>Ascomycota</taxon>
        <taxon>Saccharomycotina</taxon>
        <taxon>Saccharomycetes</taxon>
        <taxon>Saccharomycetales</taxon>
        <taxon>Saccharomycetaceae</taxon>
        <taxon>Saccharomyces</taxon>
    </lineage>
</organism>
<evidence type="ECO:0008006" key="4">
    <source>
        <dbReference type="Google" id="ProtNLM"/>
    </source>
</evidence>
<reference evidence="2 3" key="4">
    <citation type="submission" date="2025-04" db="UniProtKB">
        <authorList>
            <consortium name="RefSeq"/>
        </authorList>
    </citation>
    <scope>IDENTIFICATION</scope>
    <source>
        <strain evidence="2 3">CBS432</strain>
    </source>
</reference>
<accession>A0A8B8UT57</accession>
<reference evidence="2 3" key="3">
    <citation type="submission" date="2024-12" db="EMBL/GenBank/DDBJ databases">
        <authorList>
            <consortium name="NCBI Genome Project"/>
        </authorList>
    </citation>
    <scope>NUCLEOTIDE SEQUENCE</scope>
    <source>
        <strain evidence="2 3">CBS432</strain>
    </source>
</reference>
<sequence>MVPLFGLFYIFSQLCSLCSAYVDVTSGYQVFLGLPNNMTNNQICWLFQTSYFDINSDKSGRTLRTGRFEPGDQQSLVYRDTLVELEAITDFYEYSNLDLSTYNGPEPYNSETDYCRDIMDLVMRVYDEEGNYVHPTTEEYSATASATVQRRDSDADMEECIDEPCYDVRDCQILNSKCGHCSNSGGREQRYCDWQYTYFVHSFVLHCWYTWQHTCS</sequence>
<feature type="signal peptide" evidence="1">
    <location>
        <begin position="1"/>
        <end position="20"/>
    </location>
</feature>
<dbReference type="GeneID" id="54631205"/>